<dbReference type="RefSeq" id="WP_163800125.1">
    <property type="nucleotide sequence ID" value="NZ_AP022588.1"/>
</dbReference>
<feature type="region of interest" description="Disordered" evidence="1">
    <location>
        <begin position="95"/>
        <end position="118"/>
    </location>
</feature>
<proteinExistence type="predicted"/>
<keyword evidence="2" id="KW-0812">Transmembrane</keyword>
<dbReference type="EMBL" id="AP022588">
    <property type="protein sequence ID" value="BBY30567.1"/>
    <property type="molecule type" value="Genomic_DNA"/>
</dbReference>
<sequence length="220" mass="22501">MTSDIGAAPQSRLNPDHLDQTDRILLGVCAALWLLALGAGVAAVVALTNLGSRAPGADGDTETPWLLYTVIGVSAVVIIAAVPLLIRARRASAEVDPAPGTPAAGTPARTERPGAAFGDPVETSNLRGAAVPVIRRQPQPPASSRIGFPTAAVEQIMLRCPVIIASAVGGATALIGIATYLLATDHESASWVAYGLAGLVTVAMPVVPVLFLRRLRAVLA</sequence>
<name>A0A7I7QX43_9MYCO</name>
<protein>
    <recommendedName>
        <fullName evidence="5">DUF2561 domain-containing protein</fullName>
    </recommendedName>
</protein>
<reference evidence="3 4" key="1">
    <citation type="journal article" date="2019" name="Emerg. Microbes Infect.">
        <title>Comprehensive subspecies identification of 175 nontuberculous mycobacteria species based on 7547 genomic profiles.</title>
        <authorList>
            <person name="Matsumoto Y."/>
            <person name="Kinjo T."/>
            <person name="Motooka D."/>
            <person name="Nabeya D."/>
            <person name="Jung N."/>
            <person name="Uechi K."/>
            <person name="Horii T."/>
            <person name="Iida T."/>
            <person name="Fujita J."/>
            <person name="Nakamura S."/>
        </authorList>
    </citation>
    <scope>NUCLEOTIDE SEQUENCE [LARGE SCALE GENOMIC DNA]</scope>
    <source>
        <strain evidence="3 4">JCM 17899</strain>
    </source>
</reference>
<feature type="transmembrane region" description="Helical" evidence="2">
    <location>
        <begin position="65"/>
        <end position="86"/>
    </location>
</feature>
<evidence type="ECO:0000256" key="1">
    <source>
        <dbReference type="SAM" id="MobiDB-lite"/>
    </source>
</evidence>
<feature type="transmembrane region" description="Helical" evidence="2">
    <location>
        <begin position="24"/>
        <end position="45"/>
    </location>
</feature>
<evidence type="ECO:0000313" key="4">
    <source>
        <dbReference type="Proteomes" id="UP000467193"/>
    </source>
</evidence>
<feature type="transmembrane region" description="Helical" evidence="2">
    <location>
        <begin position="162"/>
        <end position="183"/>
    </location>
</feature>
<organism evidence="3 4">
    <name type="scientific">Mycolicibacterium sediminis</name>
    <dbReference type="NCBI Taxonomy" id="1286180"/>
    <lineage>
        <taxon>Bacteria</taxon>
        <taxon>Bacillati</taxon>
        <taxon>Actinomycetota</taxon>
        <taxon>Actinomycetes</taxon>
        <taxon>Mycobacteriales</taxon>
        <taxon>Mycobacteriaceae</taxon>
        <taxon>Mycolicibacterium</taxon>
    </lineage>
</organism>
<dbReference type="AlphaFoldDB" id="A0A7I7QX43"/>
<keyword evidence="4" id="KW-1185">Reference proteome</keyword>
<dbReference type="Proteomes" id="UP000467193">
    <property type="component" value="Chromosome"/>
</dbReference>
<keyword evidence="2" id="KW-1133">Transmembrane helix</keyword>
<feature type="transmembrane region" description="Helical" evidence="2">
    <location>
        <begin position="189"/>
        <end position="212"/>
    </location>
</feature>
<feature type="compositionally biased region" description="Low complexity" evidence="1">
    <location>
        <begin position="97"/>
        <end position="108"/>
    </location>
</feature>
<keyword evidence="2" id="KW-0472">Membrane</keyword>
<gene>
    <name evidence="3" type="ORF">MSEDJ_46630</name>
</gene>
<dbReference type="Pfam" id="PF10812">
    <property type="entry name" value="DUF2561"/>
    <property type="match status" value="1"/>
</dbReference>
<evidence type="ECO:0000313" key="3">
    <source>
        <dbReference type="EMBL" id="BBY30567.1"/>
    </source>
</evidence>
<evidence type="ECO:0008006" key="5">
    <source>
        <dbReference type="Google" id="ProtNLM"/>
    </source>
</evidence>
<evidence type="ECO:0000256" key="2">
    <source>
        <dbReference type="SAM" id="Phobius"/>
    </source>
</evidence>
<accession>A0A7I7QX43</accession>
<dbReference type="KEGG" id="msei:MSEDJ_46630"/>
<dbReference type="InterPro" id="IPR024381">
    <property type="entry name" value="DUF2561"/>
</dbReference>